<reference evidence="1" key="1">
    <citation type="submission" date="2022-07" db="EMBL/GenBank/DDBJ databases">
        <title>Phylogenomic reconstructions and comparative analyses of Kickxellomycotina fungi.</title>
        <authorList>
            <person name="Reynolds N.K."/>
            <person name="Stajich J.E."/>
            <person name="Barry K."/>
            <person name="Grigoriev I.V."/>
            <person name="Crous P."/>
            <person name="Smith M.E."/>
        </authorList>
    </citation>
    <scope>NUCLEOTIDE SEQUENCE</scope>
    <source>
        <strain evidence="1">Benny 63K</strain>
    </source>
</reference>
<sequence length="2510" mass="280561">MNDSNDDFEYDSVVSNPDLHDGVIDNDSQLDAAPNRRQAGGATNVNILTPNTARDDTLLIAERRGASDSNSSLAAGTPNAERFPAEYDMEEPDMSNFSMSVQSHFGQKSGMYAKAASSTDFAESQQKQQQQHNAAAAGDATFDMSSFNESENGTVSHGATVKAPSVFSMPAQEMEERRPAGNTPYESTPRKVSFAPPYTAGGAAASYSTNYAEQSDATQESIVFREQHPSLAQARAPWDDSHAGRGEDATELIPSQLQRSISPMIHLPLNATRLSMDGIAGVGGVGMGGGGFLKRMVGWTRSNMSPLSPNPGTHALADNDHDDDLMASGGSEDSGSGNEDPPKRPFPSSVQQRLNNNGTVSSHALSIMSTSSASPVRTEPMRSQVFSNLATTPTSARASALSRASFNSTTPRRQPRSSRKVSNTPLRSVNPLARHLALKAIRSTPTRQRRISLDSASFQSQVLTANSRSRQGFRRMGYSSPGNVSINGDASMAEASVVSMTDIQQQLDGFASMLKHDASAVQADVVESEQAWRQMQQEMYELRVQLLESENKRDLCQRQVEQAENDRAEWEAERQLLTEDKFHLLSNIEQWRKRIGSVESNRQGGQADEAEERDRLLYAIVRLEDALGVSRQDANDARKDAGAMASKLRQLESDYEDVCDDLEQAVYNYEDKIDELSSDISHMQAEMFTKSAMLVKYRDQAKSLDRDLQRSSEENKYLGSKLAGLERQFELARVNRAGMVAETLRARESGEQMRKQLEDRHNRSEDLTSREFELAAEIAQLKEANSALKDSLEDLLEKNRELKGTGAHDESHFFATAMVETGLPLPTSDDGAPRAVTTNSSPIVPISESEVISKLKAGHREESDRLNSDRELLVDQIDTLVEQARSYKAEISRLSEQLQDTAVLEAQIGTYNDEIASLKEQLQDINALRVKKDAYKAETTELLVLAEEAQTRIEYLEKQLNDLRSQRAASGDGIGDGDGSLSGTDEAESNDLAQLKESEEQLRRELDRAERIQEGMTERQHALEDRNHSLASRNEELSQRIARYETELDDLRDQLNVNGADSADPSNVEPLRKRIAFLERTVEELEADLRRKDKDNDNDVLRQEISRMDAQLDDAQMELLRVNASLDSEKAALKSAQDSIAEMQSAAARVTSTVATTSLNADCREVELSQTLHKVKADISELEEDIERHRLRQSKLKKEKHYLAHQLMQVLNHNATLRQELTEFLLRRAGKVRELKLLQDTDQRLQGQQSGYMTSMSDDGSGSGGSSFFNMVPSTSMLMDGSKPDFLCRLDKHLIEMENIIDNDNGDDKAEVEGTGSANVQRVQQLKSSPLRRSNSLQPPSGLNSRLQRKVLTPIREEFNISNAIFSESGVQCDLISDELMAKKIQFDEELKAARDTVYRLEEDVRSLRTSVSSARQERDQFRLSQEEAVQRVAALTGQIEDLSESQERMKAFNDTTARVSLKVNRQFVVLNNVLRRLKAFDSAQGGDDSLLTQQEIDDKEYDLGILEDDKMRQAVIDRPLEAVDFDMFGLLSKNKASEGGALELNTDEALEQLVISATETYGEIRRLRGEIIRANAMRSRLMKRAAEKAQRQLPSYELSSQWTRNIRQRSYTDGLVITQANANNGASATVFGRRRDDTVDDDNASQMSGSLLGDTEPPTSPDLSDESAAAAIQTASALQNRSNESNSLIANLASVHSPAAARAELIRLEDLLKERDHKLRKLQVECTKLAEFNTEYIQQLDRQKNENNRLKHDCISLKIRVDNRSANRTMTPSHGTDWNNLDSVEREMEKCKGMHAEYVAEVSDLLRVLNQQTLDQALVSDASDPQDNISSLPEPVGGHTLGSRPAKATNMFRTLLMDLADKLDAKHDLEDSLSIGRNFENIATVIRQRLHQRDAEIRALRDDLSKSRAAADTAFSNSMMVDQAATTTERQLCEARAEKHSLENILSSLEQQLESTSTDNQALKGNVALLEEELDRASAHIGSLENTVALLKDQNTAIGKEVSDVTNERDDWYHKHQECAHSLTSQEKECERLNRELQHAHEQRLGYPCEVVRGQRLSVGGSQDSRTDADLQLLRQKWVSEAQRNAAEEWCSMESALRESYDSQMEILEWARDLWIDTVISIMDLAEKHINGQSDGCSEDVRSATEGLRIAVDELDVEVRYAMEQVESVQNGLSASINGGSNGAVGGRFNRAKVRDELNNIKRGLNGHFNDPWRTNLRKCIIVMTSILHVGTNNSSRGRSDYGRENDDNSPPSTAATSSNSSENHPLSHAQKERLRQHMDERADRDRRKHEKERNELIKREKELKSRLNKTQDEKKGSEYESKYRHELLLIKSACVMGLEFKLNIAMQLIGGVDGLCREIERRVQQQRASMLITFRGEDKFSRPRKLWRRVLLALRMVNNLKDMAATREKAIEFKSKGRKLVDRSLNILANQHQHQHHHQHQQQRPPLPRPQAAAGFENGGGSGRRIHGVQQQQQQYHNSSMRAVPVTSSNLRNLSSDIRSSNGSSMGH</sequence>
<keyword evidence="2" id="KW-1185">Reference proteome</keyword>
<organism evidence="1 2">
    <name type="scientific">Kickxella alabastrina</name>
    <dbReference type="NCBI Taxonomy" id="61397"/>
    <lineage>
        <taxon>Eukaryota</taxon>
        <taxon>Fungi</taxon>
        <taxon>Fungi incertae sedis</taxon>
        <taxon>Zoopagomycota</taxon>
        <taxon>Kickxellomycotina</taxon>
        <taxon>Kickxellomycetes</taxon>
        <taxon>Kickxellales</taxon>
        <taxon>Kickxellaceae</taxon>
        <taxon>Kickxella</taxon>
    </lineage>
</organism>
<proteinExistence type="predicted"/>
<accession>A0ACC1IRU8</accession>
<dbReference type="Proteomes" id="UP001150581">
    <property type="component" value="Unassembled WGS sequence"/>
</dbReference>
<name>A0ACC1IRU8_9FUNG</name>
<gene>
    <name evidence="1" type="ORF">LPJ66_001978</name>
</gene>
<comment type="caution">
    <text evidence="1">The sequence shown here is derived from an EMBL/GenBank/DDBJ whole genome shotgun (WGS) entry which is preliminary data.</text>
</comment>
<evidence type="ECO:0000313" key="1">
    <source>
        <dbReference type="EMBL" id="KAJ1899653.1"/>
    </source>
</evidence>
<protein>
    <submittedName>
        <fullName evidence="1">Uncharacterized protein</fullName>
    </submittedName>
</protein>
<evidence type="ECO:0000313" key="2">
    <source>
        <dbReference type="Proteomes" id="UP001150581"/>
    </source>
</evidence>
<dbReference type="EMBL" id="JANBPG010000136">
    <property type="protein sequence ID" value="KAJ1899653.1"/>
    <property type="molecule type" value="Genomic_DNA"/>
</dbReference>